<sequence>MVTEVYPDIFKVDIPLPNNPLRAINSYIILSEDKNLIIDTGFNTEECKNELMKGIKELNLDLSKTYLLVTHLHSDHSGLAAYLNDMGVSVYSGAIDGELINEMSQKSYWDRFEEFAKLFDLKKDNVCFEDNPGYKYRNKEKINFTYLKEGEKINIGKYSFQVIDTPGHTPGHIGLYEKEHKIFFGGDHILDKITPNITFWGFDKNILSVYFQSLKKVYNYEIEYLFTAHRSIVKDHRKRIDELLDHHQKRLEEIMNIIKDGKISVRDTASKVKWDLKCNGWEDFPNAQKWFAAGEAMSHLEHIVNIGKGEKFLEKGILLYRLKNN</sequence>
<dbReference type="SUPFAM" id="SSF56281">
    <property type="entry name" value="Metallo-hydrolase/oxidoreductase"/>
    <property type="match status" value="1"/>
</dbReference>
<dbReference type="Pfam" id="PF00753">
    <property type="entry name" value="Lactamase_B"/>
    <property type="match status" value="1"/>
</dbReference>
<name>A0ABN1J621_9CLOT</name>
<dbReference type="PANTHER" id="PTHR23131">
    <property type="entry name" value="ENDORIBONUCLEASE LACTB2"/>
    <property type="match status" value="1"/>
</dbReference>
<dbReference type="PANTHER" id="PTHR23131:SF4">
    <property type="entry name" value="METALLO-BETA-LACTAMASE SUPERFAMILY POTEIN"/>
    <property type="match status" value="1"/>
</dbReference>
<feature type="domain" description="Metallo-beta-lactamase" evidence="1">
    <location>
        <begin position="23"/>
        <end position="229"/>
    </location>
</feature>
<proteinExistence type="predicted"/>
<dbReference type="RefSeq" id="WP_343770942.1">
    <property type="nucleotide sequence ID" value="NZ_BAAACF010000006.1"/>
</dbReference>
<dbReference type="InterPro" id="IPR036866">
    <property type="entry name" value="RibonucZ/Hydroxyglut_hydro"/>
</dbReference>
<comment type="caution">
    <text evidence="2">The sequence shown here is derived from an EMBL/GenBank/DDBJ whole genome shotgun (WGS) entry which is preliminary data.</text>
</comment>
<dbReference type="EMBL" id="BAAACF010000006">
    <property type="protein sequence ID" value="GAA0729616.1"/>
    <property type="molecule type" value="Genomic_DNA"/>
</dbReference>
<protein>
    <submittedName>
        <fullName evidence="2">MBL fold metallo-hydrolase</fullName>
    </submittedName>
</protein>
<dbReference type="SMART" id="SM00849">
    <property type="entry name" value="Lactamase_B"/>
    <property type="match status" value="1"/>
</dbReference>
<dbReference type="InterPro" id="IPR001279">
    <property type="entry name" value="Metallo-B-lactamas"/>
</dbReference>
<evidence type="ECO:0000259" key="1">
    <source>
        <dbReference type="SMART" id="SM00849"/>
    </source>
</evidence>
<accession>A0ABN1J621</accession>
<evidence type="ECO:0000313" key="2">
    <source>
        <dbReference type="EMBL" id="GAA0729616.1"/>
    </source>
</evidence>
<dbReference type="InterPro" id="IPR050662">
    <property type="entry name" value="Sec-metab_biosynth-thioest"/>
</dbReference>
<dbReference type="Proteomes" id="UP001500339">
    <property type="component" value="Unassembled WGS sequence"/>
</dbReference>
<dbReference type="Gene3D" id="3.60.15.10">
    <property type="entry name" value="Ribonuclease Z/Hydroxyacylglutathione hydrolase-like"/>
    <property type="match status" value="1"/>
</dbReference>
<gene>
    <name evidence="2" type="ORF">GCM10008905_29820</name>
</gene>
<organism evidence="2 3">
    <name type="scientific">Clostridium malenominatum</name>
    <dbReference type="NCBI Taxonomy" id="1539"/>
    <lineage>
        <taxon>Bacteria</taxon>
        <taxon>Bacillati</taxon>
        <taxon>Bacillota</taxon>
        <taxon>Clostridia</taxon>
        <taxon>Eubacteriales</taxon>
        <taxon>Clostridiaceae</taxon>
        <taxon>Clostridium</taxon>
    </lineage>
</organism>
<keyword evidence="3" id="KW-1185">Reference proteome</keyword>
<dbReference type="CDD" id="cd07725">
    <property type="entry name" value="TTHA1429-like_MBL-fold"/>
    <property type="match status" value="1"/>
</dbReference>
<evidence type="ECO:0000313" key="3">
    <source>
        <dbReference type="Proteomes" id="UP001500339"/>
    </source>
</evidence>
<reference evidence="2 3" key="1">
    <citation type="journal article" date="2019" name="Int. J. Syst. Evol. Microbiol.">
        <title>The Global Catalogue of Microorganisms (GCM) 10K type strain sequencing project: providing services to taxonomists for standard genome sequencing and annotation.</title>
        <authorList>
            <consortium name="The Broad Institute Genomics Platform"/>
            <consortium name="The Broad Institute Genome Sequencing Center for Infectious Disease"/>
            <person name="Wu L."/>
            <person name="Ma J."/>
        </authorList>
    </citation>
    <scope>NUCLEOTIDE SEQUENCE [LARGE SCALE GENOMIC DNA]</scope>
    <source>
        <strain evidence="2 3">JCM 1405</strain>
    </source>
</reference>